<feature type="transmembrane region" description="Helical" evidence="1">
    <location>
        <begin position="12"/>
        <end position="36"/>
    </location>
</feature>
<evidence type="ECO:0000313" key="3">
    <source>
        <dbReference type="Proteomes" id="UP000183053"/>
    </source>
</evidence>
<proteinExistence type="predicted"/>
<keyword evidence="1" id="KW-1133">Transmembrane helix</keyword>
<dbReference type="RefSeq" id="WP_068566994.1">
    <property type="nucleotide sequence ID" value="NZ_FNLF01000002.1"/>
</dbReference>
<reference evidence="3" key="1">
    <citation type="submission" date="2016-10" db="EMBL/GenBank/DDBJ databases">
        <authorList>
            <person name="Varghese N."/>
            <person name="Submissions S."/>
        </authorList>
    </citation>
    <scope>NUCLEOTIDE SEQUENCE [LARGE SCALE GENOMIC DNA]</scope>
    <source>
        <strain evidence="3">DSM 44142</strain>
    </source>
</reference>
<keyword evidence="1" id="KW-0472">Membrane</keyword>
<feature type="transmembrane region" description="Helical" evidence="1">
    <location>
        <begin position="48"/>
        <end position="69"/>
    </location>
</feature>
<name>A0A1H1C0Z7_9ACTN</name>
<protein>
    <submittedName>
        <fullName evidence="2">Uncharacterized protein</fullName>
    </submittedName>
</protein>
<sequence>MTDEQTQPLSPGLKGLQVVLVVVGLALIVYGLSLAIEDLPTPDLISAAVWALAIVIVHDGVIQPLLLLLGHGALRVLPPTWWPGALCGAAAGVTVLALGAAVALPRPPGKGALNPTILDQPYGVAIVALLAAIAAACVVSGVARTITGSSA</sequence>
<dbReference type="EMBL" id="FNLF01000002">
    <property type="protein sequence ID" value="SDQ57838.1"/>
    <property type="molecule type" value="Genomic_DNA"/>
</dbReference>
<keyword evidence="3" id="KW-1185">Reference proteome</keyword>
<feature type="transmembrane region" description="Helical" evidence="1">
    <location>
        <begin position="81"/>
        <end position="102"/>
    </location>
</feature>
<dbReference type="OrthoDB" id="4559029at2"/>
<keyword evidence="1" id="KW-0812">Transmembrane</keyword>
<evidence type="ECO:0000256" key="1">
    <source>
        <dbReference type="SAM" id="Phobius"/>
    </source>
</evidence>
<gene>
    <name evidence="2" type="ORF">SAMN04489765_0961</name>
</gene>
<dbReference type="STRING" id="47312.SAMN04489765_0961"/>
<evidence type="ECO:0000313" key="2">
    <source>
        <dbReference type="EMBL" id="SDQ57838.1"/>
    </source>
</evidence>
<dbReference type="AlphaFoldDB" id="A0A1H1C0Z7"/>
<dbReference type="Proteomes" id="UP000183053">
    <property type="component" value="Unassembled WGS sequence"/>
</dbReference>
<organism evidence="2 3">
    <name type="scientific">Tsukamurella pulmonis</name>
    <dbReference type="NCBI Taxonomy" id="47312"/>
    <lineage>
        <taxon>Bacteria</taxon>
        <taxon>Bacillati</taxon>
        <taxon>Actinomycetota</taxon>
        <taxon>Actinomycetes</taxon>
        <taxon>Mycobacteriales</taxon>
        <taxon>Tsukamurellaceae</taxon>
        <taxon>Tsukamurella</taxon>
    </lineage>
</organism>
<feature type="transmembrane region" description="Helical" evidence="1">
    <location>
        <begin position="122"/>
        <end position="143"/>
    </location>
</feature>
<accession>A0A1H1C0Z7</accession>